<protein>
    <submittedName>
        <fullName evidence="1">XisI protein</fullName>
    </submittedName>
</protein>
<dbReference type="InterPro" id="IPR035943">
    <property type="entry name" value="XisI-like_sf"/>
</dbReference>
<comment type="caution">
    <text evidence="1">The sequence shown here is derived from an EMBL/GenBank/DDBJ whole genome shotgun (WGS) entry which is preliminary data.</text>
</comment>
<sequence length="111" mass="12721">MASIETYRDIIQTLLTDYAATPVSNGKIDCYTVFDEKRDHYQVMNVGWDGHRRVHGCVLHLAIKGGKIWVEQNMTEMRIAQALIEQGVDKEEIVLGFQAPEMRQYTEYAAV</sequence>
<gene>
    <name evidence="1" type="ORF">DCF15_21615</name>
</gene>
<dbReference type="Proteomes" id="UP000249794">
    <property type="component" value="Unassembled WGS sequence"/>
</dbReference>
<dbReference type="AlphaFoldDB" id="A0A2W4YR42"/>
<dbReference type="Gene3D" id="3.30.310.110">
    <property type="entry name" value="XisI-like"/>
    <property type="match status" value="1"/>
</dbReference>
<dbReference type="Pfam" id="PF08869">
    <property type="entry name" value="XisI"/>
    <property type="match status" value="1"/>
</dbReference>
<reference evidence="1 2" key="2">
    <citation type="submission" date="2018-06" db="EMBL/GenBank/DDBJ databases">
        <title>Metagenomic assembly of (sub)arctic Cyanobacteria and their associated microbiome from non-axenic cultures.</title>
        <authorList>
            <person name="Baurain D."/>
        </authorList>
    </citation>
    <scope>NUCLEOTIDE SEQUENCE [LARGE SCALE GENOMIC DNA]</scope>
    <source>
        <strain evidence="1">ULC027bin1</strain>
    </source>
</reference>
<dbReference type="SUPFAM" id="SSF143847">
    <property type="entry name" value="XisI-like"/>
    <property type="match status" value="1"/>
</dbReference>
<accession>A0A2W4YR42</accession>
<reference evidence="2" key="1">
    <citation type="submission" date="2018-04" db="EMBL/GenBank/DDBJ databases">
        <authorList>
            <person name="Cornet L."/>
        </authorList>
    </citation>
    <scope>NUCLEOTIDE SEQUENCE [LARGE SCALE GENOMIC DNA]</scope>
</reference>
<organism evidence="1 2">
    <name type="scientific">Phormidesmis priestleyi</name>
    <dbReference type="NCBI Taxonomy" id="268141"/>
    <lineage>
        <taxon>Bacteria</taxon>
        <taxon>Bacillati</taxon>
        <taxon>Cyanobacteriota</taxon>
        <taxon>Cyanophyceae</taxon>
        <taxon>Leptolyngbyales</taxon>
        <taxon>Leptolyngbyaceae</taxon>
        <taxon>Phormidesmis</taxon>
    </lineage>
</organism>
<dbReference type="InterPro" id="IPR014968">
    <property type="entry name" value="XisI"/>
</dbReference>
<evidence type="ECO:0000313" key="1">
    <source>
        <dbReference type="EMBL" id="PZO45328.1"/>
    </source>
</evidence>
<name>A0A2W4YR42_9CYAN</name>
<evidence type="ECO:0000313" key="2">
    <source>
        <dbReference type="Proteomes" id="UP000249794"/>
    </source>
</evidence>
<dbReference type="EMBL" id="QBMP01000361">
    <property type="protein sequence ID" value="PZO45328.1"/>
    <property type="molecule type" value="Genomic_DNA"/>
</dbReference>
<proteinExistence type="predicted"/>
<dbReference type="CDD" id="cd16382">
    <property type="entry name" value="XisI-like"/>
    <property type="match status" value="1"/>
</dbReference>